<protein>
    <submittedName>
        <fullName evidence="3">GMP synthase-like glutamine amidotransferase/SAM-dependent methyltransferase</fullName>
    </submittedName>
</protein>
<dbReference type="Gene3D" id="3.40.50.150">
    <property type="entry name" value="Vaccinia Virus protein VP39"/>
    <property type="match status" value="1"/>
</dbReference>
<dbReference type="SUPFAM" id="SSF53335">
    <property type="entry name" value="S-adenosyl-L-methionine-dependent methyltransferases"/>
    <property type="match status" value="1"/>
</dbReference>
<feature type="domain" description="Methyltransferase type 11" evidence="2">
    <location>
        <begin position="271"/>
        <end position="366"/>
    </location>
</feature>
<dbReference type="PANTHER" id="PTHR42695">
    <property type="entry name" value="GLUTAMINE AMIDOTRANSFERASE YLR126C-RELATED"/>
    <property type="match status" value="1"/>
</dbReference>
<accession>A0ABT6LR69</accession>
<dbReference type="PROSITE" id="PS51273">
    <property type="entry name" value="GATASE_TYPE_1"/>
    <property type="match status" value="1"/>
</dbReference>
<dbReference type="SUPFAM" id="SSF52317">
    <property type="entry name" value="Class I glutamine amidotransferase-like"/>
    <property type="match status" value="1"/>
</dbReference>
<dbReference type="CDD" id="cd01741">
    <property type="entry name" value="GATase1_1"/>
    <property type="match status" value="1"/>
</dbReference>
<dbReference type="InterPro" id="IPR013216">
    <property type="entry name" value="Methyltransf_11"/>
</dbReference>
<dbReference type="InterPro" id="IPR017926">
    <property type="entry name" value="GATASE"/>
</dbReference>
<reference evidence="3 4" key="1">
    <citation type="submission" date="2023-04" db="EMBL/GenBank/DDBJ databases">
        <title>Forest soil microbial communities from Buena Vista Peninsula, Colon Province, Panama.</title>
        <authorList>
            <person name="Bouskill N."/>
        </authorList>
    </citation>
    <scope>NUCLEOTIDE SEQUENCE [LARGE SCALE GENOMIC DNA]</scope>
    <source>
        <strain evidence="3 4">GGS1</strain>
    </source>
</reference>
<evidence type="ECO:0000313" key="3">
    <source>
        <dbReference type="EMBL" id="MDH6218743.1"/>
    </source>
</evidence>
<sequence length="434" mass="45363">MIQIVEHAQGEGPYAIGAALAAAGLPYRICRTWAGEPVPDAVDGLAGLVVMGGPMAAYEDFPGRSAELALLVAALEAEVPVLGVCLGAQLLAVAAGGSGRPGSGTQVGWSDVRMAPAASADPLFAAVPERLRVLHWHSDTMDLPAGATLLASCDRYPVQAFRVGGSAWGMQFHLEADKATVDVFVAAFPEEAATAPGLLESAPAELAVVAPHRDGVFERFAAFVAGRAELTATRAFFTRRAATWEERFAADQPRYTAAVERMGLRPGQSALDVGCGTGRALPALRAQVGDEGVVLGADLTRAMLTAAQREGRADVGQLLLADAGRLPLATATVDGIFSAGLVDHVPDPAAALREWARVTAPGGVLLLFHPSGRAERAARHGRPLDPDDLLAEENLRPALRAADWDLAHYEDATHHFLARAIRGGSGEITLPETI</sequence>
<feature type="domain" description="Glutamine amidotransferase" evidence="1">
    <location>
        <begin position="43"/>
        <end position="178"/>
    </location>
</feature>
<dbReference type="CDD" id="cd02440">
    <property type="entry name" value="AdoMet_MTases"/>
    <property type="match status" value="1"/>
</dbReference>
<keyword evidence="4" id="KW-1185">Reference proteome</keyword>
<dbReference type="InterPro" id="IPR044992">
    <property type="entry name" value="ChyE-like"/>
</dbReference>
<evidence type="ECO:0000259" key="1">
    <source>
        <dbReference type="Pfam" id="PF00117"/>
    </source>
</evidence>
<evidence type="ECO:0000259" key="2">
    <source>
        <dbReference type="Pfam" id="PF08241"/>
    </source>
</evidence>
<dbReference type="Pfam" id="PF08241">
    <property type="entry name" value="Methyltransf_11"/>
    <property type="match status" value="1"/>
</dbReference>
<dbReference type="Pfam" id="PF00117">
    <property type="entry name" value="GATase"/>
    <property type="match status" value="1"/>
</dbReference>
<dbReference type="Proteomes" id="UP001160499">
    <property type="component" value="Unassembled WGS sequence"/>
</dbReference>
<gene>
    <name evidence="3" type="ORF">M2283_006077</name>
</gene>
<dbReference type="RefSeq" id="WP_280879595.1">
    <property type="nucleotide sequence ID" value="NZ_JARXVH010000010.1"/>
</dbReference>
<dbReference type="InterPro" id="IPR029062">
    <property type="entry name" value="Class_I_gatase-like"/>
</dbReference>
<proteinExistence type="predicted"/>
<dbReference type="Gene3D" id="3.40.50.880">
    <property type="match status" value="1"/>
</dbReference>
<comment type="caution">
    <text evidence="3">The sequence shown here is derived from an EMBL/GenBank/DDBJ whole genome shotgun (WGS) entry which is preliminary data.</text>
</comment>
<organism evidence="3 4">
    <name type="scientific">Streptomyces pseudovenezuelae</name>
    <dbReference type="NCBI Taxonomy" id="67350"/>
    <lineage>
        <taxon>Bacteria</taxon>
        <taxon>Bacillati</taxon>
        <taxon>Actinomycetota</taxon>
        <taxon>Actinomycetes</taxon>
        <taxon>Kitasatosporales</taxon>
        <taxon>Streptomycetaceae</taxon>
        <taxon>Streptomyces</taxon>
        <taxon>Streptomyces aurantiacus group</taxon>
    </lineage>
</organism>
<dbReference type="PANTHER" id="PTHR42695:SF5">
    <property type="entry name" value="GLUTAMINE AMIDOTRANSFERASE YLR126C-RELATED"/>
    <property type="match status" value="1"/>
</dbReference>
<dbReference type="EMBL" id="JARXVH010000010">
    <property type="protein sequence ID" value="MDH6218743.1"/>
    <property type="molecule type" value="Genomic_DNA"/>
</dbReference>
<evidence type="ECO:0000313" key="4">
    <source>
        <dbReference type="Proteomes" id="UP001160499"/>
    </source>
</evidence>
<name>A0ABT6LR69_9ACTN</name>
<dbReference type="InterPro" id="IPR029063">
    <property type="entry name" value="SAM-dependent_MTases_sf"/>
</dbReference>